<keyword evidence="4 13" id="KW-0808">Transferase</keyword>
<dbReference type="Gene3D" id="3.90.550.10">
    <property type="entry name" value="Spore Coat Polysaccharide Biosynthesis Protein SpsA, Chain A"/>
    <property type="match status" value="1"/>
</dbReference>
<dbReference type="KEGG" id="rmm:ROSMUCSMR3_02842"/>
<dbReference type="GO" id="GO:0005886">
    <property type="term" value="C:plasma membrane"/>
    <property type="evidence" value="ECO:0007669"/>
    <property type="project" value="UniProtKB-SubCell"/>
</dbReference>
<name>A0A1V0RRB3_9RHOB</name>
<proteinExistence type="inferred from homology"/>
<evidence type="ECO:0000256" key="11">
    <source>
        <dbReference type="SAM" id="Phobius"/>
    </source>
</evidence>
<evidence type="ECO:0000256" key="1">
    <source>
        <dbReference type="ARBA" id="ARBA00004651"/>
    </source>
</evidence>
<evidence type="ECO:0000313" key="13">
    <source>
        <dbReference type="EMBL" id="ARE84309.1"/>
    </source>
</evidence>
<dbReference type="GO" id="GO:0016757">
    <property type="term" value="F:glycosyltransferase activity"/>
    <property type="evidence" value="ECO:0007669"/>
    <property type="project" value="UniProtKB-KW"/>
</dbReference>
<evidence type="ECO:0000256" key="4">
    <source>
        <dbReference type="ARBA" id="ARBA00022679"/>
    </source>
</evidence>
<keyword evidence="5 11" id="KW-0812">Transmembrane</keyword>
<keyword evidence="8 11" id="KW-0472">Membrane</keyword>
<keyword evidence="2" id="KW-1003">Cell membrane</keyword>
<evidence type="ECO:0000256" key="8">
    <source>
        <dbReference type="ARBA" id="ARBA00023136"/>
    </source>
</evidence>
<dbReference type="EC" id="2.4.-.-" evidence="13"/>
<dbReference type="PANTHER" id="PTHR48090">
    <property type="entry name" value="UNDECAPRENYL-PHOSPHATE 4-DEOXY-4-FORMAMIDO-L-ARABINOSE TRANSFERASE-RELATED"/>
    <property type="match status" value="1"/>
</dbReference>
<evidence type="ECO:0000256" key="2">
    <source>
        <dbReference type="ARBA" id="ARBA00022475"/>
    </source>
</evidence>
<evidence type="ECO:0000256" key="3">
    <source>
        <dbReference type="ARBA" id="ARBA00022676"/>
    </source>
</evidence>
<reference evidence="13 14" key="1">
    <citation type="submission" date="2017-03" db="EMBL/GenBank/DDBJ databases">
        <title>Genome Sequence of Roseovarius mucosus strain SMR3 Isolated from a culture of the Diatom Skeletonema marinoi.</title>
        <authorList>
            <person name="Topel M."/>
            <person name="Pinder M."/>
            <person name="Johansson O.N."/>
            <person name="Kourtchenko O."/>
            <person name="Godhe A."/>
            <person name="Clarke A.K."/>
        </authorList>
    </citation>
    <scope>NUCLEOTIDE SEQUENCE [LARGE SCALE GENOMIC DNA]</scope>
    <source>
        <strain evidence="13 14">SMR3</strain>
    </source>
</reference>
<feature type="transmembrane region" description="Helical" evidence="11">
    <location>
        <begin position="257"/>
        <end position="278"/>
    </location>
</feature>
<keyword evidence="14" id="KW-1185">Reference proteome</keyword>
<dbReference type="Pfam" id="PF00535">
    <property type="entry name" value="Glycos_transf_2"/>
    <property type="match status" value="1"/>
</dbReference>
<dbReference type="EMBL" id="CP020474">
    <property type="protein sequence ID" value="ARE84309.1"/>
    <property type="molecule type" value="Genomic_DNA"/>
</dbReference>
<dbReference type="InterPro" id="IPR050256">
    <property type="entry name" value="Glycosyltransferase_2"/>
</dbReference>
<dbReference type="CDD" id="cd04187">
    <property type="entry name" value="DPM1_like_bac"/>
    <property type="match status" value="1"/>
</dbReference>
<dbReference type="PANTHER" id="PTHR48090:SF3">
    <property type="entry name" value="UNDECAPRENYL-PHOSPHATE 4-DEOXY-4-FORMAMIDO-L-ARABINOSE TRANSFERASE"/>
    <property type="match status" value="1"/>
</dbReference>
<keyword evidence="3 13" id="KW-0328">Glycosyltransferase</keyword>
<dbReference type="InterPro" id="IPR029044">
    <property type="entry name" value="Nucleotide-diphossugar_trans"/>
</dbReference>
<evidence type="ECO:0000256" key="5">
    <source>
        <dbReference type="ARBA" id="ARBA00022692"/>
    </source>
</evidence>
<gene>
    <name evidence="13" type="ORF">ROSMUCSMR3_02842</name>
</gene>
<dbReference type="GO" id="GO:0009103">
    <property type="term" value="P:lipopolysaccharide biosynthetic process"/>
    <property type="evidence" value="ECO:0007669"/>
    <property type="project" value="UniProtKB-KW"/>
</dbReference>
<evidence type="ECO:0000313" key="14">
    <source>
        <dbReference type="Proteomes" id="UP000192273"/>
    </source>
</evidence>
<feature type="domain" description="Glycosyltransferase 2-like" evidence="12">
    <location>
        <begin position="33"/>
        <end position="194"/>
    </location>
</feature>
<comment type="similarity">
    <text evidence="9">Belongs to the glycosyltransferase 2 family. GtrB subfamily.</text>
</comment>
<sequence length="369" mass="40803">MNDNEFVFEQDIPLIDTTPANQNGSARSAASLSVVVPAYNEAGNIRAFLDRLLPCLDRTRAACEIIFVDDGSADKTPVCVAEQCALDARIKLIRLSRNFGKEAALNAGLSHAVGDLVIQIDVDLQHPPETIDAMIKEWSLGADIVYAKRNSRQDESWMRRFLARSFYRVFGLICDVKLMEGAGDFILLDRKVVDALMQLPERGRFTKGLYAWVGFRRKAVPFDVAPRAHGQSGWPLLKLARFAMDAMTAFGSLPLKVWTYIGLLLAFASTLYGAVIFVQKLAFGIDVPGYASLMVAVCFLSGVQLLGLGIMGEYVSRIFAEVKQRPMFLVQERIGFDQRPYMPQTPLQMPPSVVAPSKAPSRGLDTFVS</sequence>
<organism evidence="13 14">
    <name type="scientific">Roseovarius mucosus</name>
    <dbReference type="NCBI Taxonomy" id="215743"/>
    <lineage>
        <taxon>Bacteria</taxon>
        <taxon>Pseudomonadati</taxon>
        <taxon>Pseudomonadota</taxon>
        <taxon>Alphaproteobacteria</taxon>
        <taxon>Rhodobacterales</taxon>
        <taxon>Roseobacteraceae</taxon>
        <taxon>Roseovarius</taxon>
    </lineage>
</organism>
<accession>A0A1V0RRB3</accession>
<keyword evidence="7 11" id="KW-1133">Transmembrane helix</keyword>
<evidence type="ECO:0000259" key="12">
    <source>
        <dbReference type="Pfam" id="PF00535"/>
    </source>
</evidence>
<feature type="transmembrane region" description="Helical" evidence="11">
    <location>
        <begin position="290"/>
        <end position="315"/>
    </location>
</feature>
<dbReference type="InterPro" id="IPR001173">
    <property type="entry name" value="Glyco_trans_2-like"/>
</dbReference>
<comment type="subcellular location">
    <subcellularLocation>
        <location evidence="1">Cell membrane</location>
        <topology evidence="1">Multi-pass membrane protein</topology>
    </subcellularLocation>
</comment>
<evidence type="ECO:0000256" key="10">
    <source>
        <dbReference type="SAM" id="MobiDB-lite"/>
    </source>
</evidence>
<feature type="region of interest" description="Disordered" evidence="10">
    <location>
        <begin position="349"/>
        <end position="369"/>
    </location>
</feature>
<evidence type="ECO:0000256" key="7">
    <source>
        <dbReference type="ARBA" id="ARBA00022989"/>
    </source>
</evidence>
<dbReference type="AlphaFoldDB" id="A0A1V0RRB3"/>
<dbReference type="FunFam" id="3.90.550.10:FF:000079">
    <property type="entry name" value="Probable glycosyl transferase"/>
    <property type="match status" value="1"/>
</dbReference>
<evidence type="ECO:0000256" key="9">
    <source>
        <dbReference type="ARBA" id="ARBA00038152"/>
    </source>
</evidence>
<feature type="compositionally biased region" description="Low complexity" evidence="10">
    <location>
        <begin position="350"/>
        <end position="361"/>
    </location>
</feature>
<keyword evidence="6" id="KW-0448">Lipopolysaccharide biosynthesis</keyword>
<dbReference type="Proteomes" id="UP000192273">
    <property type="component" value="Chromosome"/>
</dbReference>
<protein>
    <submittedName>
        <fullName evidence="13">Putative glycosyltransferase</fullName>
        <ecNumber evidence="13">2.4.-.-</ecNumber>
    </submittedName>
</protein>
<dbReference type="RefSeq" id="WP_081507695.1">
    <property type="nucleotide sequence ID" value="NZ_CP020474.1"/>
</dbReference>
<evidence type="ECO:0000256" key="6">
    <source>
        <dbReference type="ARBA" id="ARBA00022985"/>
    </source>
</evidence>
<dbReference type="OrthoDB" id="9807795at2"/>
<dbReference type="SUPFAM" id="SSF53448">
    <property type="entry name" value="Nucleotide-diphospho-sugar transferases"/>
    <property type="match status" value="1"/>
</dbReference>